<evidence type="ECO:0000259" key="1">
    <source>
        <dbReference type="Pfam" id="PF02625"/>
    </source>
</evidence>
<protein>
    <submittedName>
        <fullName evidence="3">XdhC family protein</fullName>
    </submittedName>
</protein>
<dbReference type="KEGG" id="gso:PH603_11765"/>
<dbReference type="AlphaFoldDB" id="A0AAE9XQF6"/>
<dbReference type="InterPro" id="IPR052698">
    <property type="entry name" value="MoCofactor_Util/Proc"/>
</dbReference>
<evidence type="ECO:0000313" key="4">
    <source>
        <dbReference type="Proteomes" id="UP001217500"/>
    </source>
</evidence>
<feature type="domain" description="XdhC Rossmann" evidence="2">
    <location>
        <begin position="167"/>
        <end position="308"/>
    </location>
</feature>
<evidence type="ECO:0000259" key="2">
    <source>
        <dbReference type="Pfam" id="PF13478"/>
    </source>
</evidence>
<keyword evidence="4" id="KW-1185">Reference proteome</keyword>
<dbReference type="RefSeq" id="WP_289502723.1">
    <property type="nucleotide sequence ID" value="NZ_CP116805.1"/>
</dbReference>
<feature type="domain" description="XdhC- CoxI" evidence="1">
    <location>
        <begin position="11"/>
        <end position="76"/>
    </location>
</feature>
<sequence length="318" mass="33986">MDHELQTLISWHLAGQKVALAIVAETWGSAPRPAGSLMVIRKDQAFEGSVSGGCVEGAVIAEATELMHFGGAKRLNFSVADSEAWGAGLACGGQIRILLLAVDHALSEILGDTLKKLQAGKDTLLEIDMKRGTISIPRYVGEEISGSDIPIIEGDTLFLPVKSKPKLVVVGAVHIAQHLVQFANESGFAVTVVDPRGAFTDSRVFGKAEIVRDWPDDYLNSHEPDSRTAVVTLTHDPKLDDAALKVALRSDAFYIGALGSRKTHGARIERLKQYSFDTATLTRIQGPVGLKIGAVTPAEIALSIMAEIICIMRTGNGL</sequence>
<evidence type="ECO:0000313" key="3">
    <source>
        <dbReference type="EMBL" id="WCL53211.1"/>
    </source>
</evidence>
<dbReference type="InterPro" id="IPR003777">
    <property type="entry name" value="XdhC_CoxI"/>
</dbReference>
<proteinExistence type="predicted"/>
<accession>A0AAE9XQF6</accession>
<dbReference type="Proteomes" id="UP001217500">
    <property type="component" value="Chromosome"/>
</dbReference>
<dbReference type="PANTHER" id="PTHR30388:SF4">
    <property type="entry name" value="MOLYBDENUM COFACTOR INSERTION CHAPERONE PAOD"/>
    <property type="match status" value="1"/>
</dbReference>
<dbReference type="Gene3D" id="3.40.50.720">
    <property type="entry name" value="NAD(P)-binding Rossmann-like Domain"/>
    <property type="match status" value="1"/>
</dbReference>
<reference evidence="3" key="1">
    <citation type="submission" date="2023-01" db="EMBL/GenBank/DDBJ databases">
        <title>The genome sequence of Kordiimonadaceae bacterium 6D33.</title>
        <authorList>
            <person name="Liu Y."/>
        </authorList>
    </citation>
    <scope>NUCLEOTIDE SEQUENCE</scope>
    <source>
        <strain evidence="3">6D33</strain>
    </source>
</reference>
<dbReference type="Pfam" id="PF13478">
    <property type="entry name" value="XdhC_C"/>
    <property type="match status" value="1"/>
</dbReference>
<dbReference type="PANTHER" id="PTHR30388">
    <property type="entry name" value="ALDEHYDE OXIDOREDUCTASE MOLYBDENUM COFACTOR ASSEMBLY PROTEIN"/>
    <property type="match status" value="1"/>
</dbReference>
<gene>
    <name evidence="3" type="ORF">PH603_11765</name>
</gene>
<name>A0AAE9XQF6_9PROT</name>
<dbReference type="InterPro" id="IPR027051">
    <property type="entry name" value="XdhC_Rossmann_dom"/>
</dbReference>
<organism evidence="3 4">
    <name type="scientific">Gimibacter soli</name>
    <dbReference type="NCBI Taxonomy" id="3024400"/>
    <lineage>
        <taxon>Bacteria</taxon>
        <taxon>Pseudomonadati</taxon>
        <taxon>Pseudomonadota</taxon>
        <taxon>Alphaproteobacteria</taxon>
        <taxon>Kordiimonadales</taxon>
        <taxon>Temperatibacteraceae</taxon>
        <taxon>Gimibacter</taxon>
    </lineage>
</organism>
<dbReference type="Pfam" id="PF02625">
    <property type="entry name" value="XdhC_CoxI"/>
    <property type="match status" value="1"/>
</dbReference>
<dbReference type="EMBL" id="CP116805">
    <property type="protein sequence ID" value="WCL53211.1"/>
    <property type="molecule type" value="Genomic_DNA"/>
</dbReference>